<protein>
    <submittedName>
        <fullName evidence="2">Uncharacterized protein</fullName>
    </submittedName>
</protein>
<dbReference type="AlphaFoldDB" id="H1Y095"/>
<evidence type="ECO:0000256" key="1">
    <source>
        <dbReference type="SAM" id="Phobius"/>
    </source>
</evidence>
<dbReference type="EMBL" id="CM001403">
    <property type="protein sequence ID" value="EHQ28144.1"/>
    <property type="molecule type" value="Genomic_DNA"/>
</dbReference>
<organism evidence="2 3">
    <name type="scientific">Mucilaginibacter paludis DSM 18603</name>
    <dbReference type="NCBI Taxonomy" id="714943"/>
    <lineage>
        <taxon>Bacteria</taxon>
        <taxon>Pseudomonadati</taxon>
        <taxon>Bacteroidota</taxon>
        <taxon>Sphingobacteriia</taxon>
        <taxon>Sphingobacteriales</taxon>
        <taxon>Sphingobacteriaceae</taxon>
        <taxon>Mucilaginibacter</taxon>
    </lineage>
</organism>
<dbReference type="HOGENOM" id="CLU_1516250_0_0_10"/>
<sequence length="177" mass="20154">MQLTINQKRFLIIWVFFHSFALFVNLADIECRINSSFSNSDVVSLSEKSNNKLDSIKSDSLDDLIKKSLYRVAKLKENDSTETPYKGNYDSPLKKGASGGTDIIYQKANSNIEYSTCLFTSGSNQPDFWPFTSYTSIGYGTTTTHYFYGIFNGYGFSEYVFYIFLGLAIVFVPKLWN</sequence>
<gene>
    <name evidence="2" type="ORF">Mucpa_4053</name>
</gene>
<keyword evidence="1" id="KW-1133">Transmembrane helix</keyword>
<dbReference type="RefSeq" id="WP_008508890.1">
    <property type="nucleotide sequence ID" value="NZ_CM001403.1"/>
</dbReference>
<keyword evidence="1" id="KW-0472">Membrane</keyword>
<accession>H1Y095</accession>
<feature type="transmembrane region" description="Helical" evidence="1">
    <location>
        <begin position="159"/>
        <end position="176"/>
    </location>
</feature>
<keyword evidence="1" id="KW-0812">Transmembrane</keyword>
<keyword evidence="3" id="KW-1185">Reference proteome</keyword>
<dbReference type="Proteomes" id="UP000002774">
    <property type="component" value="Chromosome"/>
</dbReference>
<reference evidence="2" key="1">
    <citation type="submission" date="2011-09" db="EMBL/GenBank/DDBJ databases">
        <title>The permanent draft genome of Mucilaginibacter paludis DSM 18603.</title>
        <authorList>
            <consortium name="US DOE Joint Genome Institute (JGI-PGF)"/>
            <person name="Lucas S."/>
            <person name="Han J."/>
            <person name="Lapidus A."/>
            <person name="Bruce D."/>
            <person name="Goodwin L."/>
            <person name="Pitluck S."/>
            <person name="Peters L."/>
            <person name="Kyrpides N."/>
            <person name="Mavromatis K."/>
            <person name="Ivanova N."/>
            <person name="Mikhailova N."/>
            <person name="Held B."/>
            <person name="Detter J.C."/>
            <person name="Tapia R."/>
            <person name="Han C."/>
            <person name="Land M."/>
            <person name="Hauser L."/>
            <person name="Markowitz V."/>
            <person name="Cheng J.-F."/>
            <person name="Hugenholtz P."/>
            <person name="Woyke T."/>
            <person name="Wu D."/>
            <person name="Tindall B."/>
            <person name="Brambilla E."/>
            <person name="Klenk H.-P."/>
            <person name="Eisen J.A."/>
        </authorList>
    </citation>
    <scope>NUCLEOTIDE SEQUENCE [LARGE SCALE GENOMIC DNA]</scope>
    <source>
        <strain evidence="2">DSM 18603</strain>
    </source>
</reference>
<evidence type="ECO:0000313" key="2">
    <source>
        <dbReference type="EMBL" id="EHQ28144.1"/>
    </source>
</evidence>
<name>H1Y095_9SPHI</name>
<evidence type="ECO:0000313" key="3">
    <source>
        <dbReference type="Proteomes" id="UP000002774"/>
    </source>
</evidence>
<proteinExistence type="predicted"/>